<name>A0AAW6JK41_LIMRT</name>
<comment type="caution">
    <text evidence="2">The sequence shown here is derived from an EMBL/GenBank/DDBJ whole genome shotgun (WGS) entry which is preliminary data.</text>
</comment>
<sequence length="572" mass="64234">MLTLSYVIGKDRRNLTPFEMHDGSEFDLNKDPAVTKNKVQAMQYNSGMDEIFLNLFEEETDGNGKHIPFDMSGANVMFEGWKPDGKYVVDPDIMTPISLQQGQCRINLPAQAFAVYGSYKQAFFRIFRDNKSIATLEFTFEVRADMVQGQIESVDWIGPVRQIIKQNEEDLANGKKSMKQVLDSFTDEVTDKLKQLQSLGASVSGDLQTVKNSLSALKDKIDQDHLFTQAEAEAFKQALTDQITNLADQKVDAAIAEIKSYGLTTTNIRKQIVYNGYWSNLDLSHSGGVYTSTLDSIKNEIDQMAPLVDGVTLIFHQYVTGGKLVVLENLDTFKQAIAYAKSKGLFIAGYKFHCETSIDDIKAYGVSEFFADYKANVDKVTSALPEAGVPLILFNERGDLYGATSPYSGNVRNVLQDLVSATFKVDISFQSLQDFVSADPHVQEIVDSILINSYARISDKNQETTLADVTSGIDVNFYNVALYVHSLYPKKPLIMSEFGIKNNWAAFDETWNWNFSSVYDDPTGKVSYLYLRGLMQSETIKLFDGIWLWFYADLLQSDAGKEYLRAYKKGVI</sequence>
<gene>
    <name evidence="2" type="ORF">PSQ53_10620</name>
</gene>
<reference evidence="2" key="1">
    <citation type="submission" date="2023-02" db="EMBL/GenBank/DDBJ databases">
        <title>Complete genome sequence of Limosilactobacillus reuteri SRCM217616 isolated from Bos taurus feces.</title>
        <authorList>
            <person name="Yang H.-G."/>
            <person name="Kim J.-W."/>
            <person name="Ha G.-S."/>
            <person name="Yang H.-J."/>
            <person name="Jeong D.-Y."/>
        </authorList>
    </citation>
    <scope>NUCLEOTIDE SEQUENCE</scope>
    <source>
        <strain evidence="2">SRCM217616</strain>
    </source>
</reference>
<dbReference type="Proteomes" id="UP001217945">
    <property type="component" value="Unassembled WGS sequence"/>
</dbReference>
<feature type="domain" description="BppU N-terminal" evidence="1">
    <location>
        <begin position="25"/>
        <end position="166"/>
    </location>
</feature>
<dbReference type="Gene3D" id="3.20.20.80">
    <property type="entry name" value="Glycosidases"/>
    <property type="match status" value="1"/>
</dbReference>
<evidence type="ECO:0000259" key="1">
    <source>
        <dbReference type="Pfam" id="PF10651"/>
    </source>
</evidence>
<dbReference type="InterPro" id="IPR017853">
    <property type="entry name" value="GH"/>
</dbReference>
<dbReference type="SUPFAM" id="SSF51445">
    <property type="entry name" value="(Trans)glycosidases"/>
    <property type="match status" value="1"/>
</dbReference>
<protein>
    <submittedName>
        <fullName evidence="2">BppU family phage baseplate upper protein</fullName>
    </submittedName>
</protein>
<dbReference type="EMBL" id="JAQTKT010000001">
    <property type="protein sequence ID" value="MDD1383358.1"/>
    <property type="molecule type" value="Genomic_DNA"/>
</dbReference>
<proteinExistence type="predicted"/>
<dbReference type="Gene3D" id="2.60.40.3350">
    <property type="match status" value="1"/>
</dbReference>
<evidence type="ECO:0000313" key="2">
    <source>
        <dbReference type="EMBL" id="MDD1383358.1"/>
    </source>
</evidence>
<dbReference type="RefSeq" id="WP_273774610.1">
    <property type="nucleotide sequence ID" value="NZ_JAQTKT010000001.1"/>
</dbReference>
<dbReference type="InterPro" id="IPR018913">
    <property type="entry name" value="BppU_N"/>
</dbReference>
<dbReference type="AlphaFoldDB" id="A0AAW6JK41"/>
<organism evidence="2 3">
    <name type="scientific">Limosilactobacillus reuteri</name>
    <name type="common">Lactobacillus reuteri</name>
    <dbReference type="NCBI Taxonomy" id="1598"/>
    <lineage>
        <taxon>Bacteria</taxon>
        <taxon>Bacillati</taxon>
        <taxon>Bacillota</taxon>
        <taxon>Bacilli</taxon>
        <taxon>Lactobacillales</taxon>
        <taxon>Lactobacillaceae</taxon>
        <taxon>Limosilactobacillus</taxon>
    </lineage>
</organism>
<evidence type="ECO:0000313" key="3">
    <source>
        <dbReference type="Proteomes" id="UP001217945"/>
    </source>
</evidence>
<accession>A0AAW6JK41</accession>
<dbReference type="Pfam" id="PF10651">
    <property type="entry name" value="BppU_N"/>
    <property type="match status" value="1"/>
</dbReference>